<keyword evidence="7" id="KW-1185">Reference proteome</keyword>
<feature type="compositionally biased region" description="Basic and acidic residues" evidence="2">
    <location>
        <begin position="243"/>
        <end position="260"/>
    </location>
</feature>
<dbReference type="Gene3D" id="2.70.150.10">
    <property type="entry name" value="Calcium-transporting ATPase, cytoplasmic transduction domain A"/>
    <property type="match status" value="1"/>
</dbReference>
<feature type="domain" description="Cation-transporting P-type ATPase N-terminal" evidence="5">
    <location>
        <begin position="71"/>
        <end position="112"/>
    </location>
</feature>
<sequence length="324" mass="35854">MSKATTLHAKLWSIELLIDVPSSSILAINNRKWHSAFLAIYCSRAFLSLRPKTYQCHLHPSHTLLLHYIGHRHEAFGSNTYKKPPTQGFLHFVWEAFKDLTILILLGCAALSLGFGIKEHGLKEDRVDSFNKLSKVSNNLQIEAVRNGRRQQISIFEIVVGDVICLKIGDQVPADGLLLEGHSLSVDESSMTGESDHVEITVTENPFLFSGTKIADGLWSDACHISRDEHNWGEMMSQISQDTSEKTPLQERNTEDENGNKEFNGSKTKSDDIINAVIGIVAAAVTIVVVAIPEGLPLAVTLTLAYSMKRMMVDNAMVTQALCL</sequence>
<evidence type="ECO:0000256" key="3">
    <source>
        <dbReference type="SAM" id="Phobius"/>
    </source>
</evidence>
<evidence type="ECO:0000259" key="5">
    <source>
        <dbReference type="Pfam" id="PF00690"/>
    </source>
</evidence>
<feature type="region of interest" description="Disordered" evidence="2">
    <location>
        <begin position="238"/>
        <end position="266"/>
    </location>
</feature>
<organism evidence="6 7">
    <name type="scientific">Rubus argutus</name>
    <name type="common">Southern blackberry</name>
    <dbReference type="NCBI Taxonomy" id="59490"/>
    <lineage>
        <taxon>Eukaryota</taxon>
        <taxon>Viridiplantae</taxon>
        <taxon>Streptophyta</taxon>
        <taxon>Embryophyta</taxon>
        <taxon>Tracheophyta</taxon>
        <taxon>Spermatophyta</taxon>
        <taxon>Magnoliopsida</taxon>
        <taxon>eudicotyledons</taxon>
        <taxon>Gunneridae</taxon>
        <taxon>Pentapetalae</taxon>
        <taxon>rosids</taxon>
        <taxon>fabids</taxon>
        <taxon>Rosales</taxon>
        <taxon>Rosaceae</taxon>
        <taxon>Rosoideae</taxon>
        <taxon>Rosoideae incertae sedis</taxon>
        <taxon>Rubus</taxon>
    </lineage>
</organism>
<dbReference type="SUPFAM" id="SSF81665">
    <property type="entry name" value="Calcium ATPase, transmembrane domain M"/>
    <property type="match status" value="1"/>
</dbReference>
<dbReference type="PANTHER" id="PTHR24093:SF434">
    <property type="entry name" value="CALCIUM-TRANSPORTING ATPASE 13, PLASMA MEMBRANE-TYPE-RELATED"/>
    <property type="match status" value="1"/>
</dbReference>
<name>A0AAW1X1V2_RUBAR</name>
<evidence type="ECO:0000256" key="1">
    <source>
        <dbReference type="ARBA" id="ARBA00022842"/>
    </source>
</evidence>
<dbReference type="InterPro" id="IPR004014">
    <property type="entry name" value="ATPase_P-typ_cation-transptr_N"/>
</dbReference>
<dbReference type="SUPFAM" id="SSF81653">
    <property type="entry name" value="Calcium ATPase, transduction domain A"/>
    <property type="match status" value="1"/>
</dbReference>
<evidence type="ECO:0000313" key="6">
    <source>
        <dbReference type="EMBL" id="KAK9930935.1"/>
    </source>
</evidence>
<dbReference type="InterPro" id="IPR008250">
    <property type="entry name" value="ATPase_P-typ_transduc_dom_A_sf"/>
</dbReference>
<evidence type="ECO:0000256" key="2">
    <source>
        <dbReference type="SAM" id="MobiDB-lite"/>
    </source>
</evidence>
<evidence type="ECO:0000313" key="7">
    <source>
        <dbReference type="Proteomes" id="UP001457282"/>
    </source>
</evidence>
<keyword evidence="3" id="KW-0812">Transmembrane</keyword>
<dbReference type="AlphaFoldDB" id="A0AAW1X1V2"/>
<evidence type="ECO:0000259" key="4">
    <source>
        <dbReference type="Pfam" id="PF00122"/>
    </source>
</evidence>
<keyword evidence="3" id="KW-0472">Membrane</keyword>
<dbReference type="EMBL" id="JBEDUW010000004">
    <property type="protein sequence ID" value="KAK9930935.1"/>
    <property type="molecule type" value="Genomic_DNA"/>
</dbReference>
<gene>
    <name evidence="6" type="ORF">M0R45_018237</name>
</gene>
<comment type="caution">
    <text evidence="6">The sequence shown here is derived from an EMBL/GenBank/DDBJ whole genome shotgun (WGS) entry which is preliminary data.</text>
</comment>
<protein>
    <submittedName>
        <fullName evidence="6">Uncharacterized protein</fullName>
    </submittedName>
</protein>
<dbReference type="Proteomes" id="UP001457282">
    <property type="component" value="Unassembled WGS sequence"/>
</dbReference>
<dbReference type="GO" id="GO:0005886">
    <property type="term" value="C:plasma membrane"/>
    <property type="evidence" value="ECO:0007669"/>
    <property type="project" value="TreeGrafter"/>
</dbReference>
<proteinExistence type="predicted"/>
<dbReference type="InterPro" id="IPR059000">
    <property type="entry name" value="ATPase_P-type_domA"/>
</dbReference>
<dbReference type="GO" id="GO:0005388">
    <property type="term" value="F:P-type calcium transporter activity"/>
    <property type="evidence" value="ECO:0007669"/>
    <property type="project" value="TreeGrafter"/>
</dbReference>
<dbReference type="Gene3D" id="1.20.1110.10">
    <property type="entry name" value="Calcium-transporting ATPase, transmembrane domain"/>
    <property type="match status" value="1"/>
</dbReference>
<dbReference type="Pfam" id="PF00122">
    <property type="entry name" value="E1-E2_ATPase"/>
    <property type="match status" value="1"/>
</dbReference>
<accession>A0AAW1X1V2</accession>
<dbReference type="Pfam" id="PF00690">
    <property type="entry name" value="Cation_ATPase_N"/>
    <property type="match status" value="1"/>
</dbReference>
<feature type="transmembrane region" description="Helical" evidence="3">
    <location>
        <begin position="273"/>
        <end position="292"/>
    </location>
</feature>
<dbReference type="PANTHER" id="PTHR24093">
    <property type="entry name" value="CATION TRANSPORTING ATPASE"/>
    <property type="match status" value="1"/>
</dbReference>
<keyword evidence="1" id="KW-0460">Magnesium</keyword>
<feature type="domain" description="P-type ATPase A" evidence="4">
    <location>
        <begin position="143"/>
        <end position="217"/>
    </location>
</feature>
<keyword evidence="3" id="KW-1133">Transmembrane helix</keyword>
<dbReference type="InterPro" id="IPR023298">
    <property type="entry name" value="ATPase_P-typ_TM_dom_sf"/>
</dbReference>
<reference evidence="6 7" key="1">
    <citation type="journal article" date="2023" name="G3 (Bethesda)">
        <title>A chromosome-length genome assembly and annotation of blackberry (Rubus argutus, cv. 'Hillquist').</title>
        <authorList>
            <person name="Bruna T."/>
            <person name="Aryal R."/>
            <person name="Dudchenko O."/>
            <person name="Sargent D.J."/>
            <person name="Mead D."/>
            <person name="Buti M."/>
            <person name="Cavallini A."/>
            <person name="Hytonen T."/>
            <person name="Andres J."/>
            <person name="Pham M."/>
            <person name="Weisz D."/>
            <person name="Mascagni F."/>
            <person name="Usai G."/>
            <person name="Natali L."/>
            <person name="Bassil N."/>
            <person name="Fernandez G.E."/>
            <person name="Lomsadze A."/>
            <person name="Armour M."/>
            <person name="Olukolu B."/>
            <person name="Poorten T."/>
            <person name="Britton C."/>
            <person name="Davik J."/>
            <person name="Ashrafi H."/>
            <person name="Aiden E.L."/>
            <person name="Borodovsky M."/>
            <person name="Worthington M."/>
        </authorList>
    </citation>
    <scope>NUCLEOTIDE SEQUENCE [LARGE SCALE GENOMIC DNA]</scope>
    <source>
        <strain evidence="6">PI 553951</strain>
    </source>
</reference>